<dbReference type="Proteomes" id="UP000475037">
    <property type="component" value="Unassembled WGS sequence"/>
</dbReference>
<reference evidence="1 2" key="1">
    <citation type="submission" date="2019-11" db="EMBL/GenBank/DDBJ databases">
        <authorList>
            <person name="Yang C."/>
            <person name="Li F."/>
        </authorList>
    </citation>
    <scope>NUCLEOTIDE SEQUENCE [LARGE SCALE GENOMIC DNA]</scope>
    <source>
        <strain evidence="1">KB4526</strain>
        <tissue evidence="1">Muscle</tissue>
    </source>
</reference>
<protein>
    <submittedName>
        <fullName evidence="1">LORF2 protein</fullName>
    </submittedName>
</protein>
<keyword evidence="2" id="KW-1185">Reference proteome</keyword>
<organism evidence="1 2">
    <name type="scientific">Crocuta crocuta</name>
    <name type="common">Spotted hyena</name>
    <dbReference type="NCBI Taxonomy" id="9678"/>
    <lineage>
        <taxon>Eukaryota</taxon>
        <taxon>Metazoa</taxon>
        <taxon>Chordata</taxon>
        <taxon>Craniata</taxon>
        <taxon>Vertebrata</taxon>
        <taxon>Euteleostomi</taxon>
        <taxon>Mammalia</taxon>
        <taxon>Eutheria</taxon>
        <taxon>Laurasiatheria</taxon>
        <taxon>Carnivora</taxon>
        <taxon>Feliformia</taxon>
        <taxon>Hyaenidae</taxon>
        <taxon>Crocuta</taxon>
    </lineage>
</organism>
<dbReference type="AlphaFoldDB" id="A0A6G1A4J7"/>
<feature type="non-terminal residue" evidence="1">
    <location>
        <position position="1"/>
    </location>
</feature>
<evidence type="ECO:0000313" key="2">
    <source>
        <dbReference type="Proteomes" id="UP000475037"/>
    </source>
</evidence>
<comment type="caution">
    <text evidence="1">The sequence shown here is derived from an EMBL/GenBank/DDBJ whole genome shotgun (WGS) entry which is preliminary data.</text>
</comment>
<accession>A0A6G1A4J7</accession>
<dbReference type="EMBL" id="VOAJ01024670">
    <property type="protein sequence ID" value="KAF0870729.1"/>
    <property type="molecule type" value="Genomic_DNA"/>
</dbReference>
<name>A0A6G1A4J7_CROCR</name>
<gene>
    <name evidence="1" type="ORF">FOF47_R07323</name>
</gene>
<proteinExistence type="predicted"/>
<sequence length="236" mass="28101">RDTDKKMKRQPTKRVKIFTNNFTDKGFVSRIYKELLQFNRKTYNPSKVWAKDKKRRYIKDNKHMKRCSIKHMKRCSISLVIREIQIESTIRYYFVPTKISGIKRSDQYKFWQEFGESEPTLLLGIQCFGKQPGCFSNDETYGLSRNPETQLLSMLLSVLPSDENIRPHTDSDIRPHTDSDTMLTVALFVITKYCKQHNGHQQMNENKMWYIYTVEYYSAMKRNEVLVHVTTQMNLE</sequence>
<evidence type="ECO:0000313" key="1">
    <source>
        <dbReference type="EMBL" id="KAF0870729.1"/>
    </source>
</evidence>
<feature type="non-terminal residue" evidence="1">
    <location>
        <position position="236"/>
    </location>
</feature>